<dbReference type="eggNOG" id="ENOG502RXA6">
    <property type="taxonomic scope" value="Eukaryota"/>
</dbReference>
<keyword evidence="8" id="KW-0624">Polysaccharide degradation</keyword>
<dbReference type="InterPro" id="IPR036908">
    <property type="entry name" value="RlpA-like_sf"/>
</dbReference>
<comment type="caution">
    <text evidence="12">The sequence shown here is derived from an EMBL/GenBank/DDBJ whole genome shotgun (WGS) entry which is preliminary data.</text>
</comment>
<dbReference type="Proteomes" id="UP000006174">
    <property type="component" value="Unassembled WGS sequence"/>
</dbReference>
<dbReference type="STRING" id="1128400.I2FQT8"/>
<keyword evidence="10" id="KW-0732">Signal</keyword>
<dbReference type="PROSITE" id="PS51257">
    <property type="entry name" value="PROKAR_LIPOPROTEIN"/>
    <property type="match status" value="1"/>
</dbReference>
<keyword evidence="6" id="KW-0119">Carbohydrate metabolism</keyword>
<feature type="non-terminal residue" evidence="12">
    <location>
        <position position="323"/>
    </location>
</feature>
<sequence>MSLKNAQLLSFTFAAITLACWATPSIAYQKPTGPFATHFWDCCRPAFSYAHPKANLYAPVDACQKDGNTLLPASANGKNGCDGGDQFACNCMQPWIDSVDPELAYGFGAWNHVHPDGTTESACYLTEFLPQDPNGKPMKIRKMILQNINTSEGIPHDSWDMMLAGGGVGEYNKGCSNQWGTDWGKQYGGVGTKESCCGLPEGLRSSCLFRFTVFGDNPGLASTPTRVRCPVGIIDRSGSQRADDAQVAPYSGKTDQTGHPAPDKYPRNRSICQNIDPLGIVSSVCGGTPAGRLPKGSGMVRQDEPAAPVPGAEGSGGLPESYG</sequence>
<keyword evidence="13" id="KW-1185">Reference proteome</keyword>
<evidence type="ECO:0000256" key="10">
    <source>
        <dbReference type="SAM" id="SignalP"/>
    </source>
</evidence>
<keyword evidence="5" id="KW-0136">Cellulose degradation</keyword>
<evidence type="ECO:0000256" key="4">
    <source>
        <dbReference type="ARBA" id="ARBA00022801"/>
    </source>
</evidence>
<evidence type="ECO:0000256" key="9">
    <source>
        <dbReference type="SAM" id="MobiDB-lite"/>
    </source>
</evidence>
<gene>
    <name evidence="12" type="ORF">UHOR_07693</name>
</gene>
<evidence type="ECO:0000256" key="1">
    <source>
        <dbReference type="ARBA" id="ARBA00000966"/>
    </source>
</evidence>
<comment type="catalytic activity">
    <reaction evidence="1">
        <text>Endohydrolysis of (1-&gt;4)-beta-D-glucosidic linkages in cellulose, lichenin and cereal beta-D-glucans.</text>
        <dbReference type="EC" id="3.2.1.4"/>
    </reaction>
</comment>
<comment type="similarity">
    <text evidence="2">Belongs to the glycosyl hydrolase 45 (cellulase K) family.</text>
</comment>
<organism evidence="12 13">
    <name type="scientific">Ustilago hordei</name>
    <name type="common">Barley covered smut fungus</name>
    <dbReference type="NCBI Taxonomy" id="120017"/>
    <lineage>
        <taxon>Eukaryota</taxon>
        <taxon>Fungi</taxon>
        <taxon>Dikarya</taxon>
        <taxon>Basidiomycota</taxon>
        <taxon>Ustilaginomycotina</taxon>
        <taxon>Ustilaginomycetes</taxon>
        <taxon>Ustilaginales</taxon>
        <taxon>Ustilaginaceae</taxon>
        <taxon>Ustilago</taxon>
    </lineage>
</organism>
<keyword evidence="7" id="KW-0326">Glycosidase</keyword>
<reference evidence="12 13" key="1">
    <citation type="journal article" date="2012" name="Plant Cell">
        <title>Genome comparison of barley and maize smut fungi reveals targeted loss of RNA silencing components and species-specific presence of transposable elements.</title>
        <authorList>
            <person name="Laurie J.D."/>
            <person name="Ali S."/>
            <person name="Linning R."/>
            <person name="Mannhaupt G."/>
            <person name="Wong P."/>
            <person name="Gueldener U."/>
            <person name="Muensterkoetter M."/>
            <person name="Moore R."/>
            <person name="Kahmann R."/>
            <person name="Bakkeren G."/>
            <person name="Schirawski J."/>
        </authorList>
    </citation>
    <scope>NUCLEOTIDE SEQUENCE [LARGE SCALE GENOMIC DNA]</scope>
    <source>
        <strain evidence="13">Uh4875-4</strain>
    </source>
</reference>
<dbReference type="PANTHER" id="PTHR39730:SF1">
    <property type="entry name" value="ENDOGLUCANASE 1"/>
    <property type="match status" value="1"/>
</dbReference>
<feature type="signal peptide" evidence="10">
    <location>
        <begin position="1"/>
        <end position="27"/>
    </location>
</feature>
<dbReference type="Gene3D" id="2.40.40.10">
    <property type="entry name" value="RlpA-like domain"/>
    <property type="match status" value="1"/>
</dbReference>
<feature type="region of interest" description="Disordered" evidence="9">
    <location>
        <begin position="291"/>
        <end position="323"/>
    </location>
</feature>
<evidence type="ECO:0000256" key="6">
    <source>
        <dbReference type="ARBA" id="ARBA00023277"/>
    </source>
</evidence>
<dbReference type="InterPro" id="IPR000334">
    <property type="entry name" value="Glyco_hydro_45"/>
</dbReference>
<feature type="region of interest" description="Disordered" evidence="9">
    <location>
        <begin position="238"/>
        <end position="268"/>
    </location>
</feature>
<dbReference type="Pfam" id="PF02015">
    <property type="entry name" value="Glyco_hydro_45"/>
    <property type="match status" value="1"/>
</dbReference>
<accession>I2FQT8</accession>
<evidence type="ECO:0000313" key="12">
    <source>
        <dbReference type="EMBL" id="CCF49281.1"/>
    </source>
</evidence>
<dbReference type="AlphaFoldDB" id="I2FQT8"/>
<feature type="chain" id="PRO_5003658831" description="cellulase" evidence="10">
    <location>
        <begin position="28"/>
        <end position="323"/>
    </location>
</feature>
<name>I2FQT8_USTHO</name>
<evidence type="ECO:0000256" key="3">
    <source>
        <dbReference type="ARBA" id="ARBA00012601"/>
    </source>
</evidence>
<dbReference type="OMA" id="PWAVSEN"/>
<dbReference type="HOGENOM" id="CLU_045022_0_0_1"/>
<feature type="domain" description="Glycosyl hydrolases family 45 active site" evidence="11">
    <location>
        <begin position="35"/>
        <end position="240"/>
    </location>
</feature>
<dbReference type="GO" id="GO:0030245">
    <property type="term" value="P:cellulose catabolic process"/>
    <property type="evidence" value="ECO:0007669"/>
    <property type="project" value="UniProtKB-KW"/>
</dbReference>
<evidence type="ECO:0000313" key="13">
    <source>
        <dbReference type="Proteomes" id="UP000006174"/>
    </source>
</evidence>
<evidence type="ECO:0000256" key="7">
    <source>
        <dbReference type="ARBA" id="ARBA00023295"/>
    </source>
</evidence>
<proteinExistence type="inferred from homology"/>
<dbReference type="PANTHER" id="PTHR39730">
    <property type="entry name" value="ENDOGLUCANASE 1"/>
    <property type="match status" value="1"/>
</dbReference>
<dbReference type="SUPFAM" id="SSF50685">
    <property type="entry name" value="Barwin-like endoglucanases"/>
    <property type="match status" value="1"/>
</dbReference>
<dbReference type="EMBL" id="CAGI01000143">
    <property type="protein sequence ID" value="CCF49281.1"/>
    <property type="molecule type" value="Genomic_DNA"/>
</dbReference>
<keyword evidence="4" id="KW-0378">Hydrolase</keyword>
<protein>
    <recommendedName>
        <fullName evidence="3">cellulase</fullName>
        <ecNumber evidence="3">3.2.1.4</ecNumber>
    </recommendedName>
</protein>
<evidence type="ECO:0000256" key="8">
    <source>
        <dbReference type="ARBA" id="ARBA00023326"/>
    </source>
</evidence>
<dbReference type="EC" id="3.2.1.4" evidence="3"/>
<evidence type="ECO:0000256" key="5">
    <source>
        <dbReference type="ARBA" id="ARBA00023001"/>
    </source>
</evidence>
<dbReference type="InterPro" id="IPR052288">
    <property type="entry name" value="GH45_Enzymes"/>
</dbReference>
<dbReference type="GO" id="GO:0008810">
    <property type="term" value="F:cellulase activity"/>
    <property type="evidence" value="ECO:0007669"/>
    <property type="project" value="UniProtKB-EC"/>
</dbReference>
<evidence type="ECO:0000259" key="11">
    <source>
        <dbReference type="Pfam" id="PF02015"/>
    </source>
</evidence>
<evidence type="ECO:0000256" key="2">
    <source>
        <dbReference type="ARBA" id="ARBA00007793"/>
    </source>
</evidence>